<dbReference type="GO" id="GO:0006357">
    <property type="term" value="P:regulation of transcription by RNA polymerase II"/>
    <property type="evidence" value="ECO:0007669"/>
    <property type="project" value="InterPro"/>
</dbReference>
<dbReference type="GO" id="GO:0048667">
    <property type="term" value="P:cell morphogenesis involved in neuron differentiation"/>
    <property type="evidence" value="ECO:0007669"/>
    <property type="project" value="TreeGrafter"/>
</dbReference>
<reference evidence="2 3" key="1">
    <citation type="submission" date="2021-04" db="EMBL/GenBank/DDBJ databases">
        <authorList>
            <person name="De Guttry C."/>
            <person name="Zahm M."/>
            <person name="Klopp C."/>
            <person name="Cabau C."/>
            <person name="Louis A."/>
            <person name="Berthelot C."/>
            <person name="Parey E."/>
            <person name="Roest Crollius H."/>
            <person name="Montfort J."/>
            <person name="Robinson-Rechavi M."/>
            <person name="Bucao C."/>
            <person name="Bouchez O."/>
            <person name="Gislard M."/>
            <person name="Lluch J."/>
            <person name="Milhes M."/>
            <person name="Lampietro C."/>
            <person name="Lopez Roques C."/>
            <person name="Donnadieu C."/>
            <person name="Braasch I."/>
            <person name="Desvignes T."/>
            <person name="Postlethwait J."/>
            <person name="Bobe J."/>
            <person name="Wedekind C."/>
            <person name="Guiguen Y."/>
        </authorList>
    </citation>
    <scope>NUCLEOTIDE SEQUENCE [LARGE SCALE GENOMIC DNA]</scope>
    <source>
        <strain evidence="2">Cs_M1</strain>
        <tissue evidence="2">Blood</tissue>
    </source>
</reference>
<evidence type="ECO:0000256" key="1">
    <source>
        <dbReference type="SAM" id="MobiDB-lite"/>
    </source>
</evidence>
<feature type="region of interest" description="Disordered" evidence="1">
    <location>
        <begin position="39"/>
        <end position="58"/>
    </location>
</feature>
<dbReference type="GO" id="GO:0000977">
    <property type="term" value="F:RNA polymerase II transcription regulatory region sequence-specific DNA binding"/>
    <property type="evidence" value="ECO:0007669"/>
    <property type="project" value="TreeGrafter"/>
</dbReference>
<dbReference type="PANTHER" id="PTHR13742:SF36">
    <property type="entry name" value="RETINOBLASTOMA-ASSOCIATED PROTEIN"/>
    <property type="match status" value="1"/>
</dbReference>
<sequence>MENDLVISFHLMVCVLEFFIRHCPPSLLQPLYKSAISTAESTPTQTSRRNPTKAKPYQAPPEVDVQLLETVCKENNCSVEEVKNVYQTSFSAFLDSMSLSGTQDQPQVTDLSKQYEYIRDFDSRLFLDNDETLLTPKVELMQVERTQRKNLPEEDVVLIPPQTPVRSAMNSIV</sequence>
<dbReference type="FunFam" id="1.10.472.140:FF:000002">
    <property type="entry name" value="RB transcriptional corepressor 1"/>
    <property type="match status" value="1"/>
</dbReference>
<dbReference type="GO" id="GO:0035189">
    <property type="term" value="C:Rb-E2F complex"/>
    <property type="evidence" value="ECO:0007669"/>
    <property type="project" value="TreeGrafter"/>
</dbReference>
<dbReference type="AlphaFoldDB" id="A0AAN8M0G8"/>
<evidence type="ECO:0000313" key="2">
    <source>
        <dbReference type="EMBL" id="KAK6322303.1"/>
    </source>
</evidence>
<organism evidence="2 3">
    <name type="scientific">Coregonus suidteri</name>
    <dbReference type="NCBI Taxonomy" id="861788"/>
    <lineage>
        <taxon>Eukaryota</taxon>
        <taxon>Metazoa</taxon>
        <taxon>Chordata</taxon>
        <taxon>Craniata</taxon>
        <taxon>Vertebrata</taxon>
        <taxon>Euteleostomi</taxon>
        <taxon>Actinopterygii</taxon>
        <taxon>Neopterygii</taxon>
        <taxon>Teleostei</taxon>
        <taxon>Protacanthopterygii</taxon>
        <taxon>Salmoniformes</taxon>
        <taxon>Salmonidae</taxon>
        <taxon>Coregoninae</taxon>
        <taxon>Coregonus</taxon>
    </lineage>
</organism>
<dbReference type="GO" id="GO:0000785">
    <property type="term" value="C:chromatin"/>
    <property type="evidence" value="ECO:0007669"/>
    <property type="project" value="TreeGrafter"/>
</dbReference>
<dbReference type="InterPro" id="IPR028309">
    <property type="entry name" value="RB_fam"/>
</dbReference>
<evidence type="ECO:0000313" key="3">
    <source>
        <dbReference type="Proteomes" id="UP001356427"/>
    </source>
</evidence>
<name>A0AAN8M0G8_9TELE</name>
<comment type="caution">
    <text evidence="2">The sequence shown here is derived from an EMBL/GenBank/DDBJ whole genome shotgun (WGS) entry which is preliminary data.</text>
</comment>
<dbReference type="Gene3D" id="1.10.472.140">
    <property type="match status" value="1"/>
</dbReference>
<feature type="compositionally biased region" description="Polar residues" evidence="1">
    <location>
        <begin position="39"/>
        <end position="49"/>
    </location>
</feature>
<accession>A0AAN8M0G8</accession>
<dbReference type="PANTHER" id="PTHR13742">
    <property type="entry name" value="RETINOBLASTOMA-ASSOCIATED PROTEIN RB -RELATED"/>
    <property type="match status" value="1"/>
</dbReference>
<gene>
    <name evidence="2" type="ORF">J4Q44_G00070950</name>
</gene>
<protein>
    <submittedName>
        <fullName evidence="2">Uncharacterized protein</fullName>
    </submittedName>
</protein>
<dbReference type="GO" id="GO:0031175">
    <property type="term" value="P:neuron projection development"/>
    <property type="evidence" value="ECO:0007669"/>
    <property type="project" value="TreeGrafter"/>
</dbReference>
<dbReference type="EMBL" id="JAGTTL010000005">
    <property type="protein sequence ID" value="KAK6322303.1"/>
    <property type="molecule type" value="Genomic_DNA"/>
</dbReference>
<dbReference type="GO" id="GO:2000134">
    <property type="term" value="P:negative regulation of G1/S transition of mitotic cell cycle"/>
    <property type="evidence" value="ECO:0007669"/>
    <property type="project" value="TreeGrafter"/>
</dbReference>
<proteinExistence type="predicted"/>
<keyword evidence="3" id="KW-1185">Reference proteome</keyword>
<dbReference type="Proteomes" id="UP001356427">
    <property type="component" value="Unassembled WGS sequence"/>
</dbReference>